<comment type="caution">
    <text evidence="2">The sequence shown here is derived from an EMBL/GenBank/DDBJ whole genome shotgun (WGS) entry which is preliminary data.</text>
</comment>
<feature type="region of interest" description="Disordered" evidence="1">
    <location>
        <begin position="19"/>
        <end position="62"/>
    </location>
</feature>
<dbReference type="AlphaFoldDB" id="A0A4Q2V4Q7"/>
<dbReference type="EMBL" id="MQTW01000697">
    <property type="protein sequence ID" value="RYC79283.1"/>
    <property type="molecule type" value="Genomic_DNA"/>
</dbReference>
<name>A0A4Q2V4Q7_FUSOX</name>
<organism evidence="2 3">
    <name type="scientific">Fusarium oxysporum f. sp. narcissi</name>
    <dbReference type="NCBI Taxonomy" id="451672"/>
    <lineage>
        <taxon>Eukaryota</taxon>
        <taxon>Fungi</taxon>
        <taxon>Dikarya</taxon>
        <taxon>Ascomycota</taxon>
        <taxon>Pezizomycotina</taxon>
        <taxon>Sordariomycetes</taxon>
        <taxon>Hypocreomycetidae</taxon>
        <taxon>Hypocreales</taxon>
        <taxon>Nectriaceae</taxon>
        <taxon>Fusarium</taxon>
        <taxon>Fusarium oxysporum species complex</taxon>
    </lineage>
</organism>
<reference evidence="2 3" key="1">
    <citation type="submission" date="2016-12" db="EMBL/GenBank/DDBJ databases">
        <title>Draft genome sequence of Fusarium oxysporum causing rot on Narcissus.</title>
        <authorList>
            <person name="Armitage A.D."/>
            <person name="Taylor A."/>
            <person name="Clarkson J.P."/>
            <person name="Harrison R.J."/>
            <person name="Jackson A.C."/>
        </authorList>
    </citation>
    <scope>NUCLEOTIDE SEQUENCE [LARGE SCALE GENOMIC DNA]</scope>
    <source>
        <strain evidence="2 3">N139</strain>
    </source>
</reference>
<feature type="region of interest" description="Disordered" evidence="1">
    <location>
        <begin position="99"/>
        <end position="130"/>
    </location>
</feature>
<evidence type="ECO:0008006" key="4">
    <source>
        <dbReference type="Google" id="ProtNLM"/>
    </source>
</evidence>
<evidence type="ECO:0000256" key="1">
    <source>
        <dbReference type="SAM" id="MobiDB-lite"/>
    </source>
</evidence>
<gene>
    <name evidence="2" type="ORF">BFJ63_vAg17836</name>
</gene>
<protein>
    <recommendedName>
        <fullName evidence="4">Transcription factor domain-containing protein</fullName>
    </recommendedName>
</protein>
<evidence type="ECO:0000313" key="3">
    <source>
        <dbReference type="Proteomes" id="UP000290540"/>
    </source>
</evidence>
<accession>A0A4Q2V4Q7</accession>
<sequence>MQPRLPTFRRRECCFAGTAKSTRDNNEDNNAGDDGLDQAGGQEEERLGDGNVGGESSPSMLRTSNHIQESPIAIAVDANTSYVGLNNSSQSQIYRPDEVDSWGHYNQTPPDPQTSLSLSSLDPSANVSTEGMLSHPSNMEGLYYHTPRQSSPSANLSIDVPRDLDWWLDPVPFDDNIFDLFPFIDNYSVQSGLSIDASACPQQPSAHHQPPLFDPHQFPSAFSQQSRLPAIAAALFPRLDHDASRWLVTRPSISNFDRTIVNRFLNLFFAQASSTFTSFKSFRITCSTNEEEVLAIAAFGGLYCTTRGSHVIARALCSDARRLLLTRIRADLPVEVERKTSLLRTVSSSIIILRHC</sequence>
<feature type="compositionally biased region" description="Polar residues" evidence="1">
    <location>
        <begin position="104"/>
        <end position="130"/>
    </location>
</feature>
<evidence type="ECO:0000313" key="2">
    <source>
        <dbReference type="EMBL" id="RYC79283.1"/>
    </source>
</evidence>
<proteinExistence type="predicted"/>
<dbReference type="Proteomes" id="UP000290540">
    <property type="component" value="Unassembled WGS sequence"/>
</dbReference>